<feature type="region of interest" description="Disordered" evidence="1">
    <location>
        <begin position="470"/>
        <end position="489"/>
    </location>
</feature>
<dbReference type="Proteomes" id="UP001500683">
    <property type="component" value="Unassembled WGS sequence"/>
</dbReference>
<feature type="region of interest" description="Disordered" evidence="1">
    <location>
        <begin position="539"/>
        <end position="590"/>
    </location>
</feature>
<feature type="compositionally biased region" description="Basic residues" evidence="1">
    <location>
        <begin position="7"/>
        <end position="25"/>
    </location>
</feature>
<organism evidence="2 3">
    <name type="scientific">Actinomadura miaoliensis</name>
    <dbReference type="NCBI Taxonomy" id="430685"/>
    <lineage>
        <taxon>Bacteria</taxon>
        <taxon>Bacillati</taxon>
        <taxon>Actinomycetota</taxon>
        <taxon>Actinomycetes</taxon>
        <taxon>Streptosporangiales</taxon>
        <taxon>Thermomonosporaceae</taxon>
        <taxon>Actinomadura</taxon>
    </lineage>
</organism>
<protein>
    <submittedName>
        <fullName evidence="2">Uncharacterized protein</fullName>
    </submittedName>
</protein>
<proteinExistence type="predicted"/>
<name>A0ABP7X2V1_9ACTN</name>
<comment type="caution">
    <text evidence="2">The sequence shown here is derived from an EMBL/GenBank/DDBJ whole genome shotgun (WGS) entry which is preliminary data.</text>
</comment>
<dbReference type="EMBL" id="BAAAZG010000071">
    <property type="protein sequence ID" value="GAA4103375.1"/>
    <property type="molecule type" value="Genomic_DNA"/>
</dbReference>
<feature type="compositionally biased region" description="Pro residues" evidence="1">
    <location>
        <begin position="40"/>
        <end position="54"/>
    </location>
</feature>
<gene>
    <name evidence="2" type="ORF">GCM10022214_82110</name>
</gene>
<reference evidence="3" key="1">
    <citation type="journal article" date="2019" name="Int. J. Syst. Evol. Microbiol.">
        <title>The Global Catalogue of Microorganisms (GCM) 10K type strain sequencing project: providing services to taxonomists for standard genome sequencing and annotation.</title>
        <authorList>
            <consortium name="The Broad Institute Genomics Platform"/>
            <consortium name="The Broad Institute Genome Sequencing Center for Infectious Disease"/>
            <person name="Wu L."/>
            <person name="Ma J."/>
        </authorList>
    </citation>
    <scope>NUCLEOTIDE SEQUENCE [LARGE SCALE GENOMIC DNA]</scope>
    <source>
        <strain evidence="3">JCM 16702</strain>
    </source>
</reference>
<accession>A0ABP7X2V1</accession>
<evidence type="ECO:0000313" key="2">
    <source>
        <dbReference type="EMBL" id="GAA4103375.1"/>
    </source>
</evidence>
<feature type="region of interest" description="Disordered" evidence="1">
    <location>
        <begin position="1"/>
        <end position="95"/>
    </location>
</feature>
<evidence type="ECO:0000313" key="3">
    <source>
        <dbReference type="Proteomes" id="UP001500683"/>
    </source>
</evidence>
<sequence length="590" mass="64664">MILTQIRPRRNPHPRHTRKPLHTKPHTPPGHYDDHVVWRPPGPQGPPPGQPGWPSPLGQPTWPSAPGQHAWPSRRPHNIPAYAATPPATPPEPPLPDDADPFTRAEHETRLIVGSPWWPTATPLQRQQALIPQLLSLPDHGWWLHGAWARWYRWHPADSRWFLTPPPTGHDRTTALPLQPGYAPPLIPAEILPTGPDYAHDYGPPRAIAGTPLPGAVLYRLRSVMSEAAQAPPPDYPLGWNFFLHGTPSTIAVTWSTTLWCASVPAFDPHVHNDLLDLWNPHLAQPYGDQGRLRWLAPPPLHTIIGLYAERLRVGRPDAAAQLIRCMVMTAQALRDDPRFRLRATALLAMIEPLQTNPALDHRALPYGDQAVERHWRTRCPAPLAATLFADSAPGERFQLAFYDLATALHPLCGDPTDTTFVEPRHAATALLAADMAAYRPDLATPVSRWLDPELRALLTDIVRQDTHPLRDLWPTDDTPSPRLTPPDPDTALGVLSASAAVGFAWSRLAGGIPIPPRGFTVPNAYIAHMDTLAATPTVTDMPIDGTNDGANEGASDGASDDTSVDAAEKSACAITDPDQVIDPHPTPEP</sequence>
<keyword evidence="3" id="KW-1185">Reference proteome</keyword>
<evidence type="ECO:0000256" key="1">
    <source>
        <dbReference type="SAM" id="MobiDB-lite"/>
    </source>
</evidence>